<keyword evidence="2" id="KW-1185">Reference proteome</keyword>
<name>A0ABR8ISZ3_APHFL</name>
<dbReference type="RefSeq" id="WP_190386665.1">
    <property type="nucleotide sequence ID" value="NZ_JACJTM010000022.1"/>
</dbReference>
<dbReference type="GeneID" id="78218573"/>
<evidence type="ECO:0000313" key="1">
    <source>
        <dbReference type="EMBL" id="MBD2685844.1"/>
    </source>
</evidence>
<organism evidence="1 2">
    <name type="scientific">Aphanizomenon flos-aquae FACHB-1249</name>
    <dbReference type="NCBI Taxonomy" id="2692889"/>
    <lineage>
        <taxon>Bacteria</taxon>
        <taxon>Bacillati</taxon>
        <taxon>Cyanobacteriota</taxon>
        <taxon>Cyanophyceae</taxon>
        <taxon>Nostocales</taxon>
        <taxon>Aphanizomenonaceae</taxon>
        <taxon>Aphanizomenon</taxon>
    </lineage>
</organism>
<dbReference type="EMBL" id="JACJTM010000022">
    <property type="protein sequence ID" value="MBD2685844.1"/>
    <property type="molecule type" value="Genomic_DNA"/>
</dbReference>
<evidence type="ECO:0000313" key="2">
    <source>
        <dbReference type="Proteomes" id="UP000660270"/>
    </source>
</evidence>
<proteinExistence type="predicted"/>
<accession>A0ABR8ISZ3</accession>
<comment type="caution">
    <text evidence="1">The sequence shown here is derived from an EMBL/GenBank/DDBJ whole genome shotgun (WGS) entry which is preliminary data.</text>
</comment>
<protein>
    <submittedName>
        <fullName evidence="1">Uncharacterized protein</fullName>
    </submittedName>
</protein>
<reference evidence="1 2" key="1">
    <citation type="journal article" date="2020" name="ISME J.">
        <title>Comparative genomics reveals insights into cyanobacterial evolution and habitat adaptation.</title>
        <authorList>
            <person name="Chen M.Y."/>
            <person name="Teng W.K."/>
            <person name="Zhao L."/>
            <person name="Hu C.X."/>
            <person name="Zhou Y.K."/>
            <person name="Han B.P."/>
            <person name="Song L.R."/>
            <person name="Shu W.S."/>
        </authorList>
    </citation>
    <scope>NUCLEOTIDE SEQUENCE [LARGE SCALE GENOMIC DNA]</scope>
    <source>
        <strain evidence="1 2">FACHB-1249</strain>
    </source>
</reference>
<sequence length="54" mass="5975">MSNSGAIAPFNLPNSELLAAALRYRTPQPPQPPQKRLFIFIKLVHLTASAVKYP</sequence>
<gene>
    <name evidence="1" type="ORF">H6G43_11570</name>
</gene>
<dbReference type="Proteomes" id="UP000660270">
    <property type="component" value="Unassembled WGS sequence"/>
</dbReference>